<dbReference type="EMBL" id="AP025628">
    <property type="protein sequence ID" value="BDG61831.1"/>
    <property type="molecule type" value="Genomic_DNA"/>
</dbReference>
<evidence type="ECO:0000259" key="1">
    <source>
        <dbReference type="Pfam" id="PF00239"/>
    </source>
</evidence>
<dbReference type="Gene3D" id="3.40.50.1390">
    <property type="entry name" value="Resolvase, N-terminal catalytic domain"/>
    <property type="match status" value="1"/>
</dbReference>
<dbReference type="GO" id="GO:0003677">
    <property type="term" value="F:DNA binding"/>
    <property type="evidence" value="ECO:0007669"/>
    <property type="project" value="InterPro"/>
</dbReference>
<name>A0AA35G6T1_9FIRM</name>
<accession>A0AA35G6T1</accession>
<evidence type="ECO:0000313" key="3">
    <source>
        <dbReference type="Proteomes" id="UP001163687"/>
    </source>
</evidence>
<dbReference type="AlphaFoldDB" id="A0AA35G6T1"/>
<dbReference type="Proteomes" id="UP001163687">
    <property type="component" value="Chromosome"/>
</dbReference>
<dbReference type="InterPro" id="IPR036162">
    <property type="entry name" value="Resolvase-like_N_sf"/>
</dbReference>
<sequence length="92" mass="10407">MDQAPANDLLHRSEWRRRLQDAAPRRFSPVPVFKPDRAFRLVNHMHDTLAACEPLGSGFRSVHEGIDTQSALGRLLMNLLASLGRFEVELIS</sequence>
<organism evidence="2 3">
    <name type="scientific">Caldinitratiruptor microaerophilus</name>
    <dbReference type="NCBI Taxonomy" id="671077"/>
    <lineage>
        <taxon>Bacteria</taxon>
        <taxon>Bacillati</taxon>
        <taxon>Bacillota</taxon>
        <taxon>Clostridia</taxon>
        <taxon>Eubacteriales</taxon>
        <taxon>Symbiobacteriaceae</taxon>
        <taxon>Caldinitratiruptor</taxon>
    </lineage>
</organism>
<dbReference type="InterPro" id="IPR006119">
    <property type="entry name" value="Resolv_N"/>
</dbReference>
<keyword evidence="3" id="KW-1185">Reference proteome</keyword>
<reference evidence="2" key="1">
    <citation type="submission" date="2022-03" db="EMBL/GenBank/DDBJ databases">
        <title>Complete genome sequence of Caldinitratiruptor microaerophilus.</title>
        <authorList>
            <person name="Mukaiyama R."/>
            <person name="Nishiyama T."/>
            <person name="Ueda K."/>
        </authorList>
    </citation>
    <scope>NUCLEOTIDE SEQUENCE</scope>
    <source>
        <strain evidence="2">JCM 16183</strain>
    </source>
</reference>
<dbReference type="KEGG" id="cmic:caldi_29210"/>
<dbReference type="GO" id="GO:0000150">
    <property type="term" value="F:DNA strand exchange activity"/>
    <property type="evidence" value="ECO:0007669"/>
    <property type="project" value="InterPro"/>
</dbReference>
<dbReference type="Pfam" id="PF00239">
    <property type="entry name" value="Resolvase"/>
    <property type="match status" value="1"/>
</dbReference>
<gene>
    <name evidence="2" type="ORF">caldi_29210</name>
</gene>
<protein>
    <recommendedName>
        <fullName evidence="1">Resolvase/invertase-type recombinase catalytic domain-containing protein</fullName>
    </recommendedName>
</protein>
<evidence type="ECO:0000313" key="2">
    <source>
        <dbReference type="EMBL" id="BDG61831.1"/>
    </source>
</evidence>
<feature type="domain" description="Resolvase/invertase-type recombinase catalytic" evidence="1">
    <location>
        <begin position="11"/>
        <end position="92"/>
    </location>
</feature>
<proteinExistence type="predicted"/>
<dbReference type="SUPFAM" id="SSF53041">
    <property type="entry name" value="Resolvase-like"/>
    <property type="match status" value="1"/>
</dbReference>